<dbReference type="PANTHER" id="PTHR39209:SF2">
    <property type="entry name" value="CYTOPLASMIC PROTEIN"/>
    <property type="match status" value="1"/>
</dbReference>
<accession>A0ABU0CYI5</accession>
<reference evidence="2 3" key="1">
    <citation type="submission" date="2023-07" db="EMBL/GenBank/DDBJ databases">
        <title>Genomic Encyclopedia of Type Strains, Phase IV (KMG-IV): sequencing the most valuable type-strain genomes for metagenomic binning, comparative biology and taxonomic classification.</title>
        <authorList>
            <person name="Goeker M."/>
        </authorList>
    </citation>
    <scope>NUCLEOTIDE SEQUENCE [LARGE SCALE GENOMIC DNA]</scope>
    <source>
        <strain evidence="2 3">DSM 27848</strain>
    </source>
</reference>
<evidence type="ECO:0000259" key="1">
    <source>
        <dbReference type="SMART" id="SM00873"/>
    </source>
</evidence>
<comment type="caution">
    <text evidence="2">The sequence shown here is derived from an EMBL/GenBank/DDBJ whole genome shotgun (WGS) entry which is preliminary data.</text>
</comment>
<dbReference type="EMBL" id="JAUSUO010000001">
    <property type="protein sequence ID" value="MDQ0341212.1"/>
    <property type="molecule type" value="Genomic_DNA"/>
</dbReference>
<gene>
    <name evidence="2" type="ORF">J2S14_000005</name>
</gene>
<evidence type="ECO:0000313" key="3">
    <source>
        <dbReference type="Proteomes" id="UP001232343"/>
    </source>
</evidence>
<dbReference type="PANTHER" id="PTHR39209">
    <property type="match status" value="1"/>
</dbReference>
<sequence length="224" mass="25620">MEIHIDSDLRFLLPELIIGIIDYENIIVEESPQMLKGRLQLFQESLFFDLEDKNVSDYAEIKEWRRIFKQLGKDPNRYRHSAEALYRRVKKQQFLPSTNSATDVNNFFSLKYRVPFGIYDKDKIIGDIVIRIGQKDEGYEGLNGRENQLEHLLLSVDNNGPFGSPFVDSTRTAVTHNTKNALQIIYLPSSIDDKSANELLASLSGMFTQINGGEGRFKVIKAAT</sequence>
<dbReference type="SMART" id="SM00873">
    <property type="entry name" value="B3_4"/>
    <property type="match status" value="1"/>
</dbReference>
<dbReference type="Gene3D" id="3.50.40.10">
    <property type="entry name" value="Phenylalanyl-trna Synthetase, Chain B, domain 3"/>
    <property type="match status" value="1"/>
</dbReference>
<dbReference type="InterPro" id="IPR005146">
    <property type="entry name" value="B3/B4_tRNA-bd"/>
</dbReference>
<dbReference type="SUPFAM" id="SSF56037">
    <property type="entry name" value="PheT/TilS domain"/>
    <property type="match status" value="1"/>
</dbReference>
<dbReference type="Pfam" id="PF03483">
    <property type="entry name" value="B3_4"/>
    <property type="match status" value="1"/>
</dbReference>
<dbReference type="InterPro" id="IPR020825">
    <property type="entry name" value="Phe-tRNA_synthase-like_B3/B4"/>
</dbReference>
<proteinExistence type="predicted"/>
<protein>
    <submittedName>
        <fullName evidence="2">DNA/RNA-binding domain of Phe-tRNA-synthetase-like protein</fullName>
    </submittedName>
</protein>
<feature type="domain" description="B3/B4 tRNA-binding" evidence="1">
    <location>
        <begin position="62"/>
        <end position="212"/>
    </location>
</feature>
<keyword evidence="3" id="KW-1185">Reference proteome</keyword>
<name>A0ABU0CYI5_9BACI</name>
<evidence type="ECO:0000313" key="2">
    <source>
        <dbReference type="EMBL" id="MDQ0341212.1"/>
    </source>
</evidence>
<dbReference type="RefSeq" id="WP_244679478.1">
    <property type="nucleotide sequence ID" value="NZ_JALIRM010000001.1"/>
</dbReference>
<dbReference type="Proteomes" id="UP001232343">
    <property type="component" value="Unassembled WGS sequence"/>
</dbReference>
<organism evidence="2 3">
    <name type="scientific">Lederbergia wuyishanensis</name>
    <dbReference type="NCBI Taxonomy" id="1347903"/>
    <lineage>
        <taxon>Bacteria</taxon>
        <taxon>Bacillati</taxon>
        <taxon>Bacillota</taxon>
        <taxon>Bacilli</taxon>
        <taxon>Bacillales</taxon>
        <taxon>Bacillaceae</taxon>
        <taxon>Lederbergia</taxon>
    </lineage>
</organism>